<dbReference type="AlphaFoldDB" id="A0A1G8DM00"/>
<name>A0A1G8DM00_9PSEU</name>
<dbReference type="NCBIfam" id="TIGR01764">
    <property type="entry name" value="excise"/>
    <property type="match status" value="1"/>
</dbReference>
<sequence>MKDMVYRVEEVARALRVGRTKVFDLIRAGELTSVKIGGSRRVPASSVQEYLSRLIAEAA</sequence>
<feature type="domain" description="Helix-turn-helix" evidence="1">
    <location>
        <begin position="5"/>
        <end position="53"/>
    </location>
</feature>
<dbReference type="InterPro" id="IPR041657">
    <property type="entry name" value="HTH_17"/>
</dbReference>
<dbReference type="Proteomes" id="UP000199623">
    <property type="component" value="Unassembled WGS sequence"/>
</dbReference>
<proteinExistence type="predicted"/>
<dbReference type="RefSeq" id="WP_090060377.1">
    <property type="nucleotide sequence ID" value="NZ_FNCC01000031.1"/>
</dbReference>
<organism evidence="2 3">
    <name type="scientific">Lentzea fradiae</name>
    <dbReference type="NCBI Taxonomy" id="200378"/>
    <lineage>
        <taxon>Bacteria</taxon>
        <taxon>Bacillati</taxon>
        <taxon>Actinomycetota</taxon>
        <taxon>Actinomycetes</taxon>
        <taxon>Pseudonocardiales</taxon>
        <taxon>Pseudonocardiaceae</taxon>
        <taxon>Lentzea</taxon>
    </lineage>
</organism>
<accession>A0A1G8DM00</accession>
<dbReference type="Pfam" id="PF12728">
    <property type="entry name" value="HTH_17"/>
    <property type="match status" value="1"/>
</dbReference>
<evidence type="ECO:0000313" key="2">
    <source>
        <dbReference type="EMBL" id="SDH58716.1"/>
    </source>
</evidence>
<gene>
    <name evidence="2" type="ORF">SAMN05216553_13119</name>
</gene>
<dbReference type="EMBL" id="FNCC01000031">
    <property type="protein sequence ID" value="SDH58716.1"/>
    <property type="molecule type" value="Genomic_DNA"/>
</dbReference>
<dbReference type="STRING" id="200378.SAMN05216553_13119"/>
<protein>
    <submittedName>
        <fullName evidence="2">DNA binding domain-containing protein, excisionase family</fullName>
    </submittedName>
</protein>
<evidence type="ECO:0000259" key="1">
    <source>
        <dbReference type="Pfam" id="PF12728"/>
    </source>
</evidence>
<dbReference type="InterPro" id="IPR010093">
    <property type="entry name" value="SinI_DNA-bd"/>
</dbReference>
<dbReference type="OrthoDB" id="3789542at2"/>
<keyword evidence="3" id="KW-1185">Reference proteome</keyword>
<evidence type="ECO:0000313" key="3">
    <source>
        <dbReference type="Proteomes" id="UP000199623"/>
    </source>
</evidence>
<reference evidence="3" key="1">
    <citation type="submission" date="2016-10" db="EMBL/GenBank/DDBJ databases">
        <authorList>
            <person name="Varghese N."/>
            <person name="Submissions S."/>
        </authorList>
    </citation>
    <scope>NUCLEOTIDE SEQUENCE [LARGE SCALE GENOMIC DNA]</scope>
    <source>
        <strain evidence="3">CGMCC 4.3506</strain>
    </source>
</reference>
<dbReference type="GO" id="GO:0003677">
    <property type="term" value="F:DNA binding"/>
    <property type="evidence" value="ECO:0007669"/>
    <property type="project" value="InterPro"/>
</dbReference>